<evidence type="ECO:0000256" key="3">
    <source>
        <dbReference type="ARBA" id="ARBA00022448"/>
    </source>
</evidence>
<sequence>MNKTTSLQPQTEDWDLIIQPQRNLLDLRLGELWRYRDLILLFVRRDFVAAYKQTILGPLWYLIQPLLTTITFTVIFGRIASLPTDGLPEFLFYMSGTVIWSYFAECLNKTSNTFVQNAHLFGKVYFPRMAVPVSILISNLITFLMQFVLFLGFVGFFALRGTPIRMNLAWVALSPLLLLMMAGLGLGFGIIISSLTTKYRDLRFLVQFGVQLLMYATPVIYPVSSIPARFQPLLQANPMTPIVEAFRFAFLGAGTVNAGQLLYSFVFMVVLVFLGAVIFNRVEQTFMDTV</sequence>
<organism evidence="11 12">
    <name type="scientific">Anaerolinea thermophila (strain DSM 14523 / JCM 11388 / NBRC 100420 / UNI-1)</name>
    <dbReference type="NCBI Taxonomy" id="926569"/>
    <lineage>
        <taxon>Bacteria</taxon>
        <taxon>Bacillati</taxon>
        <taxon>Chloroflexota</taxon>
        <taxon>Anaerolineae</taxon>
        <taxon>Anaerolineales</taxon>
        <taxon>Anaerolineaceae</taxon>
        <taxon>Anaerolinea</taxon>
    </lineage>
</organism>
<evidence type="ECO:0000256" key="5">
    <source>
        <dbReference type="ARBA" id="ARBA00022519"/>
    </source>
</evidence>
<evidence type="ECO:0000256" key="6">
    <source>
        <dbReference type="ARBA" id="ARBA00022692"/>
    </source>
</evidence>
<evidence type="ECO:0000256" key="9">
    <source>
        <dbReference type="RuleBase" id="RU361157"/>
    </source>
</evidence>
<dbReference type="KEGG" id="atm:ANT_26220"/>
<name>E8N099_ANATU</name>
<gene>
    <name evidence="11" type="ordered locus">ANT_26220</name>
</gene>
<proteinExistence type="inferred from homology"/>
<evidence type="ECO:0000259" key="10">
    <source>
        <dbReference type="PROSITE" id="PS51012"/>
    </source>
</evidence>
<dbReference type="HOGENOM" id="CLU_060703_3_0_0"/>
<evidence type="ECO:0000313" key="11">
    <source>
        <dbReference type="EMBL" id="BAJ64648.1"/>
    </source>
</evidence>
<dbReference type="PROSITE" id="PS51012">
    <property type="entry name" value="ABC_TM2"/>
    <property type="match status" value="1"/>
</dbReference>
<keyword evidence="6 9" id="KW-0812">Transmembrane</keyword>
<keyword evidence="7 9" id="KW-1133">Transmembrane helix</keyword>
<dbReference type="Pfam" id="PF01061">
    <property type="entry name" value="ABC2_membrane"/>
    <property type="match status" value="1"/>
</dbReference>
<keyword evidence="3 9" id="KW-0813">Transport</keyword>
<dbReference type="AlphaFoldDB" id="E8N099"/>
<evidence type="ECO:0000256" key="2">
    <source>
        <dbReference type="ARBA" id="ARBA00007783"/>
    </source>
</evidence>
<dbReference type="RefSeq" id="WP_013561002.1">
    <property type="nucleotide sequence ID" value="NC_014960.1"/>
</dbReference>
<dbReference type="PANTHER" id="PTHR30413:SF8">
    <property type="entry name" value="TRANSPORT PERMEASE PROTEIN"/>
    <property type="match status" value="1"/>
</dbReference>
<dbReference type="InterPro" id="IPR000412">
    <property type="entry name" value="ABC_2_transport"/>
</dbReference>
<keyword evidence="4 9" id="KW-1003">Cell membrane</keyword>
<keyword evidence="12" id="KW-1185">Reference proteome</keyword>
<feature type="transmembrane region" description="Helical" evidence="9">
    <location>
        <begin position="129"/>
        <end position="156"/>
    </location>
</feature>
<dbReference type="STRING" id="926569.ANT_26220"/>
<comment type="similarity">
    <text evidence="2 9">Belongs to the ABC-2 integral membrane protein family.</text>
</comment>
<dbReference type="eggNOG" id="COG1682">
    <property type="taxonomic scope" value="Bacteria"/>
</dbReference>
<protein>
    <recommendedName>
        <fullName evidence="9">Transport permease protein</fullName>
    </recommendedName>
</protein>
<dbReference type="OrthoDB" id="9786910at2"/>
<evidence type="ECO:0000256" key="1">
    <source>
        <dbReference type="ARBA" id="ARBA00004429"/>
    </source>
</evidence>
<keyword evidence="5" id="KW-0997">Cell inner membrane</keyword>
<dbReference type="PANTHER" id="PTHR30413">
    <property type="entry name" value="INNER MEMBRANE TRANSPORT PERMEASE"/>
    <property type="match status" value="1"/>
</dbReference>
<dbReference type="GO" id="GO:0015920">
    <property type="term" value="P:lipopolysaccharide transport"/>
    <property type="evidence" value="ECO:0007669"/>
    <property type="project" value="TreeGrafter"/>
</dbReference>
<evidence type="ECO:0000256" key="7">
    <source>
        <dbReference type="ARBA" id="ARBA00022989"/>
    </source>
</evidence>
<evidence type="ECO:0000313" key="12">
    <source>
        <dbReference type="Proteomes" id="UP000008922"/>
    </source>
</evidence>
<comment type="subcellular location">
    <subcellularLocation>
        <location evidence="1">Cell inner membrane</location>
        <topology evidence="1">Multi-pass membrane protein</topology>
    </subcellularLocation>
    <subcellularLocation>
        <location evidence="9">Cell membrane</location>
        <topology evidence="9">Multi-pass membrane protein</topology>
    </subcellularLocation>
</comment>
<evidence type="ECO:0000256" key="8">
    <source>
        <dbReference type="ARBA" id="ARBA00023136"/>
    </source>
</evidence>
<evidence type="ECO:0000256" key="4">
    <source>
        <dbReference type="ARBA" id="ARBA00022475"/>
    </source>
</evidence>
<keyword evidence="8 9" id="KW-0472">Membrane</keyword>
<reference evidence="11 12" key="1">
    <citation type="submission" date="2010-12" db="EMBL/GenBank/DDBJ databases">
        <title>Whole genome sequence of Anaerolinea thermophila UNI-1.</title>
        <authorList>
            <person name="Narita-Yamada S."/>
            <person name="Kishi E."/>
            <person name="Watanabe Y."/>
            <person name="Takasaki K."/>
            <person name="Ankai A."/>
            <person name="Oguchi A."/>
            <person name="Fukui S."/>
            <person name="Takahashi M."/>
            <person name="Yashiro I."/>
            <person name="Hosoyama A."/>
            <person name="Sekiguchi Y."/>
            <person name="Hanada S."/>
            <person name="Fujita N."/>
        </authorList>
    </citation>
    <scope>NUCLEOTIDE SEQUENCE [LARGE SCALE GENOMIC DNA]</scope>
    <source>
        <strain evidence="12">DSM 14523 / JCM 11388 / NBRC 100420 / UNI-1</strain>
    </source>
</reference>
<dbReference type="InterPro" id="IPR047817">
    <property type="entry name" value="ABC2_TM_bact-type"/>
</dbReference>
<dbReference type="GO" id="GO:0043190">
    <property type="term" value="C:ATP-binding cassette (ABC) transporter complex"/>
    <property type="evidence" value="ECO:0007669"/>
    <property type="project" value="InterPro"/>
</dbReference>
<accession>E8N099</accession>
<feature type="transmembrane region" description="Helical" evidence="9">
    <location>
        <begin position="261"/>
        <end position="279"/>
    </location>
</feature>
<dbReference type="FunCoup" id="E8N099">
    <property type="interactions" value="218"/>
</dbReference>
<dbReference type="Proteomes" id="UP000008922">
    <property type="component" value="Chromosome"/>
</dbReference>
<dbReference type="InterPro" id="IPR013525">
    <property type="entry name" value="ABC2_TM"/>
</dbReference>
<dbReference type="GO" id="GO:0140359">
    <property type="term" value="F:ABC-type transporter activity"/>
    <property type="evidence" value="ECO:0007669"/>
    <property type="project" value="InterPro"/>
</dbReference>
<feature type="transmembrane region" description="Helical" evidence="9">
    <location>
        <begin position="59"/>
        <end position="79"/>
    </location>
</feature>
<feature type="transmembrane region" description="Helical" evidence="9">
    <location>
        <begin position="168"/>
        <end position="192"/>
    </location>
</feature>
<dbReference type="EMBL" id="AP012029">
    <property type="protein sequence ID" value="BAJ64648.1"/>
    <property type="molecule type" value="Genomic_DNA"/>
</dbReference>
<dbReference type="PRINTS" id="PR00164">
    <property type="entry name" value="ABC2TRNSPORT"/>
</dbReference>
<feature type="transmembrane region" description="Helical" evidence="9">
    <location>
        <begin position="204"/>
        <end position="224"/>
    </location>
</feature>
<feature type="transmembrane region" description="Helical" evidence="9">
    <location>
        <begin position="91"/>
        <end position="108"/>
    </location>
</feature>
<feature type="domain" description="ABC transmembrane type-2" evidence="10">
    <location>
        <begin position="56"/>
        <end position="282"/>
    </location>
</feature>
<dbReference type="InParanoid" id="E8N099"/>